<dbReference type="Proteomes" id="UP000310754">
    <property type="component" value="Unassembled WGS sequence"/>
</dbReference>
<accession>A0A4V3W978</accession>
<gene>
    <name evidence="2" type="ORF">E6C51_02355</name>
</gene>
<dbReference type="EMBL" id="SSOA01000001">
    <property type="protein sequence ID" value="THF53967.1"/>
    <property type="molecule type" value="Genomic_DNA"/>
</dbReference>
<keyword evidence="3" id="KW-1185">Reference proteome</keyword>
<name>A0A4V3W978_9HYPH</name>
<feature type="chain" id="PRO_5020642603" evidence="1">
    <location>
        <begin position="18"/>
        <end position="90"/>
    </location>
</feature>
<evidence type="ECO:0000256" key="1">
    <source>
        <dbReference type="SAM" id="SignalP"/>
    </source>
</evidence>
<protein>
    <submittedName>
        <fullName evidence="2">Uncharacterized protein</fullName>
    </submittedName>
</protein>
<keyword evidence="1" id="KW-0732">Signal</keyword>
<feature type="signal peptide" evidence="1">
    <location>
        <begin position="1"/>
        <end position="17"/>
    </location>
</feature>
<comment type="caution">
    <text evidence="2">The sequence shown here is derived from an EMBL/GenBank/DDBJ whole genome shotgun (WGS) entry which is preliminary data.</text>
</comment>
<reference evidence="2 3" key="1">
    <citation type="submission" date="2019-04" db="EMBL/GenBank/DDBJ databases">
        <title>Rhizobium terrae sp. nov., isolated from a paddy soil.</title>
        <authorList>
            <person name="Lin S.-Y."/>
            <person name="Hameed A."/>
            <person name="Huang H.-I."/>
            <person name="Young C.-C."/>
        </authorList>
    </citation>
    <scope>NUCLEOTIDE SEQUENCE [LARGE SCALE GENOMIC DNA]</scope>
    <source>
        <strain evidence="2 3">CC-HIH110</strain>
    </source>
</reference>
<organism evidence="2 3">
    <name type="scientific">Allorhizobium terrae</name>
    <dbReference type="NCBI Taxonomy" id="1848972"/>
    <lineage>
        <taxon>Bacteria</taxon>
        <taxon>Pseudomonadati</taxon>
        <taxon>Pseudomonadota</taxon>
        <taxon>Alphaproteobacteria</taxon>
        <taxon>Hyphomicrobiales</taxon>
        <taxon>Rhizobiaceae</taxon>
        <taxon>Rhizobium/Agrobacterium group</taxon>
        <taxon>Allorhizobium</taxon>
    </lineage>
</organism>
<dbReference type="RefSeq" id="WP_146930987.1">
    <property type="nucleotide sequence ID" value="NZ_SSOA01000001.1"/>
</dbReference>
<proteinExistence type="predicted"/>
<dbReference type="AlphaFoldDB" id="A0A4V3W978"/>
<evidence type="ECO:0000313" key="3">
    <source>
        <dbReference type="Proteomes" id="UP000310754"/>
    </source>
</evidence>
<evidence type="ECO:0000313" key="2">
    <source>
        <dbReference type="EMBL" id="THF53967.1"/>
    </source>
</evidence>
<sequence>MKAATVFILIASLSVPAGLAAKGFVEHQGQSSFTKTEPFVDVTVKKGPRLQKENEQSALTDDYASEWVSDCYDAYGDPGNTANLRACLKG</sequence>